<dbReference type="PANTHER" id="PTHR43840:SF15">
    <property type="entry name" value="MITOCHONDRIAL METAL TRANSPORTER 1-RELATED"/>
    <property type="match status" value="1"/>
</dbReference>
<evidence type="ECO:0000256" key="4">
    <source>
        <dbReference type="ARBA" id="ARBA00022989"/>
    </source>
</evidence>
<dbReference type="GO" id="GO:0015086">
    <property type="term" value="F:cadmium ion transmembrane transporter activity"/>
    <property type="evidence" value="ECO:0007669"/>
    <property type="project" value="TreeGrafter"/>
</dbReference>
<dbReference type="InterPro" id="IPR050291">
    <property type="entry name" value="CDF_Transporter"/>
</dbReference>
<feature type="domain" description="Cation efflux protein transmembrane" evidence="7">
    <location>
        <begin position="13"/>
        <end position="198"/>
    </location>
</feature>
<evidence type="ECO:0000256" key="3">
    <source>
        <dbReference type="ARBA" id="ARBA00022692"/>
    </source>
</evidence>
<keyword evidence="2" id="KW-0813">Transport</keyword>
<evidence type="ECO:0000313" key="8">
    <source>
        <dbReference type="EMBL" id="MBO8451055.1"/>
    </source>
</evidence>
<dbReference type="Pfam" id="PF01545">
    <property type="entry name" value="Cation_efflux"/>
    <property type="match status" value="1"/>
</dbReference>
<feature type="transmembrane region" description="Helical" evidence="6">
    <location>
        <begin position="154"/>
        <end position="175"/>
    </location>
</feature>
<sequence>MSSKTEKEIALLKFSTIVSFLFAVIGFFFAAKSGSQSVFFDAFFSFTSVFFTLISAKIVKLVLKGDDSKYHFGYGAFEPLFIVLRSLFTICVNLTLAANAVRTILAGGNHIGISWAALYTGLSAAVSLAGAIFLHRTARKMESPTMFAESKSWLNDGLLSVAVLLSFAGIFILQQTPASGLTVYMDSVITLIFIVWITPQFVQQFLFNIKELLTAAPSPDIQKEMDDIIRPLVEKHGFSGFKIYSVQRGRTLYILIHVYLAEERKIRELDKIRKEMICAIRKYNSFSDTDIIFTIDTTWIPLSVPSEGEKKLDFYP</sequence>
<dbReference type="Proteomes" id="UP000823616">
    <property type="component" value="Unassembled WGS sequence"/>
</dbReference>
<dbReference type="AlphaFoldDB" id="A0A9D9EQV6"/>
<dbReference type="Gene3D" id="1.20.1510.10">
    <property type="entry name" value="Cation efflux protein transmembrane domain"/>
    <property type="match status" value="1"/>
</dbReference>
<evidence type="ECO:0000256" key="5">
    <source>
        <dbReference type="ARBA" id="ARBA00023136"/>
    </source>
</evidence>
<dbReference type="GO" id="GO:0015093">
    <property type="term" value="F:ferrous iron transmembrane transporter activity"/>
    <property type="evidence" value="ECO:0007669"/>
    <property type="project" value="TreeGrafter"/>
</dbReference>
<reference evidence="8" key="2">
    <citation type="journal article" date="2021" name="PeerJ">
        <title>Extensive microbial diversity within the chicken gut microbiome revealed by metagenomics and culture.</title>
        <authorList>
            <person name="Gilroy R."/>
            <person name="Ravi A."/>
            <person name="Getino M."/>
            <person name="Pursley I."/>
            <person name="Horton D.L."/>
            <person name="Alikhan N.F."/>
            <person name="Baker D."/>
            <person name="Gharbi K."/>
            <person name="Hall N."/>
            <person name="Watson M."/>
            <person name="Adriaenssens E.M."/>
            <person name="Foster-Nyarko E."/>
            <person name="Jarju S."/>
            <person name="Secka A."/>
            <person name="Antonio M."/>
            <person name="Oren A."/>
            <person name="Chaudhuri R.R."/>
            <person name="La Ragione R."/>
            <person name="Hildebrand F."/>
            <person name="Pallen M.J."/>
        </authorList>
    </citation>
    <scope>NUCLEOTIDE SEQUENCE</scope>
    <source>
        <strain evidence="8">B3-4054</strain>
    </source>
</reference>
<evidence type="ECO:0000259" key="7">
    <source>
        <dbReference type="Pfam" id="PF01545"/>
    </source>
</evidence>
<dbReference type="InterPro" id="IPR058533">
    <property type="entry name" value="Cation_efflux_TM"/>
</dbReference>
<feature type="transmembrane region" description="Helical" evidence="6">
    <location>
        <begin position="12"/>
        <end position="31"/>
    </location>
</feature>
<dbReference type="GO" id="GO:0006882">
    <property type="term" value="P:intracellular zinc ion homeostasis"/>
    <property type="evidence" value="ECO:0007669"/>
    <property type="project" value="TreeGrafter"/>
</dbReference>
<gene>
    <name evidence="8" type="ORF">IAA96_08130</name>
</gene>
<evidence type="ECO:0000256" key="1">
    <source>
        <dbReference type="ARBA" id="ARBA00004141"/>
    </source>
</evidence>
<dbReference type="GO" id="GO:0015341">
    <property type="term" value="F:zinc efflux antiporter activity"/>
    <property type="evidence" value="ECO:0007669"/>
    <property type="project" value="TreeGrafter"/>
</dbReference>
<dbReference type="EMBL" id="JADIMS010000152">
    <property type="protein sequence ID" value="MBO8451055.1"/>
    <property type="molecule type" value="Genomic_DNA"/>
</dbReference>
<feature type="transmembrane region" description="Helical" evidence="6">
    <location>
        <begin position="181"/>
        <end position="202"/>
    </location>
</feature>
<feature type="transmembrane region" description="Helical" evidence="6">
    <location>
        <begin position="37"/>
        <end position="59"/>
    </location>
</feature>
<dbReference type="SUPFAM" id="SSF161111">
    <property type="entry name" value="Cation efflux protein transmembrane domain-like"/>
    <property type="match status" value="1"/>
</dbReference>
<keyword evidence="3 6" id="KW-0812">Transmembrane</keyword>
<comment type="caution">
    <text evidence="8">The sequence shown here is derived from an EMBL/GenBank/DDBJ whole genome shotgun (WGS) entry which is preliminary data.</text>
</comment>
<feature type="transmembrane region" description="Helical" evidence="6">
    <location>
        <begin position="113"/>
        <end position="134"/>
    </location>
</feature>
<organism evidence="8 9">
    <name type="scientific">Candidatus Avitreponema avistercoris</name>
    <dbReference type="NCBI Taxonomy" id="2840705"/>
    <lineage>
        <taxon>Bacteria</taxon>
        <taxon>Pseudomonadati</taxon>
        <taxon>Spirochaetota</taxon>
        <taxon>Spirochaetia</taxon>
        <taxon>Spirochaetales</taxon>
        <taxon>Candidatus Avitreponema</taxon>
    </lineage>
</organism>
<evidence type="ECO:0000313" key="9">
    <source>
        <dbReference type="Proteomes" id="UP000823616"/>
    </source>
</evidence>
<accession>A0A9D9EQV6</accession>
<dbReference type="PANTHER" id="PTHR43840">
    <property type="entry name" value="MITOCHONDRIAL METAL TRANSPORTER 1-RELATED"/>
    <property type="match status" value="1"/>
</dbReference>
<evidence type="ECO:0000256" key="6">
    <source>
        <dbReference type="SAM" id="Phobius"/>
    </source>
</evidence>
<reference evidence="8" key="1">
    <citation type="submission" date="2020-10" db="EMBL/GenBank/DDBJ databases">
        <authorList>
            <person name="Gilroy R."/>
        </authorList>
    </citation>
    <scope>NUCLEOTIDE SEQUENCE</scope>
    <source>
        <strain evidence="8">B3-4054</strain>
    </source>
</reference>
<evidence type="ECO:0000256" key="2">
    <source>
        <dbReference type="ARBA" id="ARBA00022448"/>
    </source>
</evidence>
<dbReference type="GO" id="GO:0005886">
    <property type="term" value="C:plasma membrane"/>
    <property type="evidence" value="ECO:0007669"/>
    <property type="project" value="TreeGrafter"/>
</dbReference>
<feature type="transmembrane region" description="Helical" evidence="6">
    <location>
        <begin position="80"/>
        <end position="101"/>
    </location>
</feature>
<comment type="subcellular location">
    <subcellularLocation>
        <location evidence="1">Membrane</location>
        <topology evidence="1">Multi-pass membrane protein</topology>
    </subcellularLocation>
</comment>
<keyword evidence="5 6" id="KW-0472">Membrane</keyword>
<name>A0A9D9EQV6_9SPIR</name>
<dbReference type="InterPro" id="IPR027469">
    <property type="entry name" value="Cation_efflux_TMD_sf"/>
</dbReference>
<proteinExistence type="predicted"/>
<keyword evidence="4 6" id="KW-1133">Transmembrane helix</keyword>
<protein>
    <submittedName>
        <fullName evidence="8">Cation transporter</fullName>
    </submittedName>
</protein>